<keyword evidence="8" id="KW-1185">Reference proteome</keyword>
<accession>A0A9P6U5I6</accession>
<dbReference type="InterPro" id="IPR039136">
    <property type="entry name" value="NUFIP1-like"/>
</dbReference>
<dbReference type="OrthoDB" id="273070at2759"/>
<dbReference type="InterPro" id="IPR000571">
    <property type="entry name" value="Znf_CCCH"/>
</dbReference>
<keyword evidence="1 4" id="KW-0479">Metal-binding</keyword>
<keyword evidence="2 4" id="KW-0863">Zinc-finger</keyword>
<dbReference type="PANTHER" id="PTHR13309:SF0">
    <property type="entry name" value="FMR1-INTERACTING PROTEIN NUFIP1"/>
    <property type="match status" value="1"/>
</dbReference>
<evidence type="ECO:0000313" key="7">
    <source>
        <dbReference type="EMBL" id="KAG0261459.1"/>
    </source>
</evidence>
<feature type="compositionally biased region" description="Low complexity" evidence="5">
    <location>
        <begin position="282"/>
        <end position="298"/>
    </location>
</feature>
<dbReference type="PROSITE" id="PS00028">
    <property type="entry name" value="ZINC_FINGER_C2H2_1"/>
    <property type="match status" value="1"/>
</dbReference>
<comment type="caution">
    <text evidence="7">The sequence shown here is derived from an EMBL/GenBank/DDBJ whole genome shotgun (WGS) entry which is preliminary data.</text>
</comment>
<sequence length="479" mass="52921">MAWNHQHNNSNNHNHAHPYRHPSNNPRSQRGGGRTRGGGGGRGGSKAPHPRWTHQQQQQQQNKTEEGETTKTEATLSDDTAPSSTTSLHCSACNITFNNEPAMKTHLAAHVKCPDCSFTASPGHVSNHRKTAHGPASNKPCTEPPTQKGAAISSTLTSKTSGLKSATQREEVEDDDGDDEDDEDEESAYIKKKAQESASSSSSSSSKPASKFGIATPSLAMYERHPLTPTFKTEEDIKKWIAERRKHWPTVENVQRKEEERQEMIAKGQIPPGDARRGKMNQARQQRQQQQQQQQQQQLHGKKRSNDRQADTTQEVGAKKAKTEEEGDTTASGSGLVAYASSTSGDDDEENEGVKEKKKMGNMAQPPSSVALNEDESDNEDMDPVRDAITSKDPSSMGKILLPSDRPVNTRHCKYFARGKCTRGDKCTFIHDTSMVLLSSEIKDEKNKLLEALRYIVENNFFDKAEPTGPLVQEVHATF</sequence>
<feature type="compositionally biased region" description="Acidic residues" evidence="5">
    <location>
        <begin position="171"/>
        <end position="187"/>
    </location>
</feature>
<dbReference type="EMBL" id="JAAAJB010000215">
    <property type="protein sequence ID" value="KAG0261459.1"/>
    <property type="molecule type" value="Genomic_DNA"/>
</dbReference>
<feature type="domain" description="C3H1-type" evidence="6">
    <location>
        <begin position="407"/>
        <end position="434"/>
    </location>
</feature>
<dbReference type="PROSITE" id="PS50103">
    <property type="entry name" value="ZF_C3H1"/>
    <property type="match status" value="1"/>
</dbReference>
<evidence type="ECO:0000256" key="1">
    <source>
        <dbReference type="ARBA" id="ARBA00022723"/>
    </source>
</evidence>
<dbReference type="Gene3D" id="4.10.1000.10">
    <property type="entry name" value="Zinc finger, CCCH-type"/>
    <property type="match status" value="1"/>
</dbReference>
<dbReference type="AlphaFoldDB" id="A0A9P6U5I6"/>
<feature type="compositionally biased region" description="Polar residues" evidence="5">
    <location>
        <begin position="74"/>
        <end position="86"/>
    </location>
</feature>
<gene>
    <name evidence="7" type="ORF">DFQ27_002938</name>
</gene>
<dbReference type="SMART" id="SM00356">
    <property type="entry name" value="ZnF_C3H1"/>
    <property type="match status" value="1"/>
</dbReference>
<feature type="region of interest" description="Disordered" evidence="5">
    <location>
        <begin position="1"/>
        <end position="86"/>
    </location>
</feature>
<dbReference type="InterPro" id="IPR041367">
    <property type="entry name" value="Znf-CCCH_4"/>
</dbReference>
<dbReference type="InterPro" id="IPR013087">
    <property type="entry name" value="Znf_C2H2_type"/>
</dbReference>
<evidence type="ECO:0000256" key="4">
    <source>
        <dbReference type="PROSITE-ProRule" id="PRU00723"/>
    </source>
</evidence>
<feature type="compositionally biased region" description="Low complexity" evidence="5">
    <location>
        <begin position="196"/>
        <end position="211"/>
    </location>
</feature>
<feature type="compositionally biased region" description="Gly residues" evidence="5">
    <location>
        <begin position="30"/>
        <end position="44"/>
    </location>
</feature>
<evidence type="ECO:0000256" key="2">
    <source>
        <dbReference type="ARBA" id="ARBA00022771"/>
    </source>
</evidence>
<dbReference type="Pfam" id="PF18044">
    <property type="entry name" value="zf-CCCH_4"/>
    <property type="match status" value="1"/>
</dbReference>
<feature type="zinc finger region" description="C3H1-type" evidence="4">
    <location>
        <begin position="407"/>
        <end position="434"/>
    </location>
</feature>
<feature type="compositionally biased region" description="Acidic residues" evidence="5">
    <location>
        <begin position="373"/>
        <end position="382"/>
    </location>
</feature>
<dbReference type="Pfam" id="PF12874">
    <property type="entry name" value="zf-met"/>
    <property type="match status" value="1"/>
</dbReference>
<keyword evidence="3 4" id="KW-0862">Zinc</keyword>
<dbReference type="InterPro" id="IPR019496">
    <property type="entry name" value="NUFIP1_cons_dom"/>
</dbReference>
<reference evidence="7" key="1">
    <citation type="journal article" date="2020" name="Fungal Divers.">
        <title>Resolving the Mortierellaceae phylogeny through synthesis of multi-gene phylogenetics and phylogenomics.</title>
        <authorList>
            <person name="Vandepol N."/>
            <person name="Liber J."/>
            <person name="Desiro A."/>
            <person name="Na H."/>
            <person name="Kennedy M."/>
            <person name="Barry K."/>
            <person name="Grigoriev I.V."/>
            <person name="Miller A.N."/>
            <person name="O'Donnell K."/>
            <person name="Stajich J.E."/>
            <person name="Bonito G."/>
        </authorList>
    </citation>
    <scope>NUCLEOTIDE SEQUENCE</scope>
    <source>
        <strain evidence="7">BC1065</strain>
    </source>
</reference>
<organism evidence="7 8">
    <name type="scientific">Actinomortierella ambigua</name>
    <dbReference type="NCBI Taxonomy" id="1343610"/>
    <lineage>
        <taxon>Eukaryota</taxon>
        <taxon>Fungi</taxon>
        <taxon>Fungi incertae sedis</taxon>
        <taxon>Mucoromycota</taxon>
        <taxon>Mortierellomycotina</taxon>
        <taxon>Mortierellomycetes</taxon>
        <taxon>Mortierellales</taxon>
        <taxon>Mortierellaceae</taxon>
        <taxon>Actinomortierella</taxon>
    </lineage>
</organism>
<dbReference type="GO" id="GO:0000492">
    <property type="term" value="P:box C/D snoRNP assembly"/>
    <property type="evidence" value="ECO:0007669"/>
    <property type="project" value="TreeGrafter"/>
</dbReference>
<feature type="compositionally biased region" description="Basic and acidic residues" evidence="5">
    <location>
        <begin position="222"/>
        <end position="243"/>
    </location>
</feature>
<evidence type="ECO:0000256" key="3">
    <source>
        <dbReference type="ARBA" id="ARBA00022833"/>
    </source>
</evidence>
<feature type="compositionally biased region" description="Low complexity" evidence="5">
    <location>
        <begin position="153"/>
        <end position="166"/>
    </location>
</feature>
<dbReference type="InterPro" id="IPR036855">
    <property type="entry name" value="Znf_CCCH_sf"/>
</dbReference>
<evidence type="ECO:0000259" key="6">
    <source>
        <dbReference type="PROSITE" id="PS50103"/>
    </source>
</evidence>
<proteinExistence type="predicted"/>
<name>A0A9P6U5I6_9FUNG</name>
<dbReference type="Proteomes" id="UP000807716">
    <property type="component" value="Unassembled WGS sequence"/>
</dbReference>
<feature type="compositionally biased region" description="Basic and acidic residues" evidence="5">
    <location>
        <begin position="254"/>
        <end position="264"/>
    </location>
</feature>
<dbReference type="SUPFAM" id="SSF90229">
    <property type="entry name" value="CCCH zinc finger"/>
    <property type="match status" value="1"/>
</dbReference>
<protein>
    <recommendedName>
        <fullName evidence="6">C3H1-type domain-containing protein</fullName>
    </recommendedName>
</protein>
<dbReference type="GO" id="GO:0008270">
    <property type="term" value="F:zinc ion binding"/>
    <property type="evidence" value="ECO:0007669"/>
    <property type="project" value="UniProtKB-KW"/>
</dbReference>
<feature type="compositionally biased region" description="Low complexity" evidence="5">
    <location>
        <begin position="1"/>
        <end position="13"/>
    </location>
</feature>
<dbReference type="GO" id="GO:0005634">
    <property type="term" value="C:nucleus"/>
    <property type="evidence" value="ECO:0007669"/>
    <property type="project" value="TreeGrafter"/>
</dbReference>
<dbReference type="GO" id="GO:0003723">
    <property type="term" value="F:RNA binding"/>
    <property type="evidence" value="ECO:0007669"/>
    <property type="project" value="InterPro"/>
</dbReference>
<evidence type="ECO:0000256" key="5">
    <source>
        <dbReference type="SAM" id="MobiDB-lite"/>
    </source>
</evidence>
<evidence type="ECO:0000313" key="8">
    <source>
        <dbReference type="Proteomes" id="UP000807716"/>
    </source>
</evidence>
<dbReference type="Pfam" id="PF10453">
    <property type="entry name" value="NUFIP1"/>
    <property type="match status" value="1"/>
</dbReference>
<feature type="region of interest" description="Disordered" evidence="5">
    <location>
        <begin position="124"/>
        <end position="404"/>
    </location>
</feature>
<dbReference type="PANTHER" id="PTHR13309">
    <property type="entry name" value="NUCLEAR FRAGILE X MENTAL RETARDATION PROTEIN INTERACTING PROTEIN 1"/>
    <property type="match status" value="1"/>
</dbReference>
<dbReference type="SMART" id="SM00355">
    <property type="entry name" value="ZnF_C2H2"/>
    <property type="match status" value="2"/>
</dbReference>